<proteinExistence type="inferred from homology"/>
<feature type="transmembrane region" description="Helical" evidence="9">
    <location>
        <begin position="207"/>
        <end position="226"/>
    </location>
</feature>
<keyword evidence="3" id="KW-0813">Transport</keyword>
<evidence type="ECO:0000256" key="3">
    <source>
        <dbReference type="ARBA" id="ARBA00022448"/>
    </source>
</evidence>
<name>A0AA41QEY7_9MICO</name>
<feature type="transmembrane region" description="Helical" evidence="9">
    <location>
        <begin position="162"/>
        <end position="183"/>
    </location>
</feature>
<feature type="transmembrane region" description="Helical" evidence="9">
    <location>
        <begin position="12"/>
        <end position="34"/>
    </location>
</feature>
<gene>
    <name evidence="10" type="ORF">L1785_10530</name>
</gene>
<feature type="transmembrane region" description="Helical" evidence="9">
    <location>
        <begin position="452"/>
        <end position="476"/>
    </location>
</feature>
<organism evidence="10 11">
    <name type="scientific">Antribacter soli</name>
    <dbReference type="NCBI Taxonomy" id="2910976"/>
    <lineage>
        <taxon>Bacteria</taxon>
        <taxon>Bacillati</taxon>
        <taxon>Actinomycetota</taxon>
        <taxon>Actinomycetes</taxon>
        <taxon>Micrococcales</taxon>
        <taxon>Promicromonosporaceae</taxon>
        <taxon>Antribacter</taxon>
    </lineage>
</organism>
<feature type="transmembrane region" description="Helical" evidence="9">
    <location>
        <begin position="288"/>
        <end position="317"/>
    </location>
</feature>
<dbReference type="GO" id="GO:0006865">
    <property type="term" value="P:amino acid transport"/>
    <property type="evidence" value="ECO:0007669"/>
    <property type="project" value="UniProtKB-KW"/>
</dbReference>
<feature type="transmembrane region" description="Helical" evidence="9">
    <location>
        <begin position="362"/>
        <end position="386"/>
    </location>
</feature>
<feature type="transmembrane region" description="Helical" evidence="9">
    <location>
        <begin position="422"/>
        <end position="440"/>
    </location>
</feature>
<evidence type="ECO:0000256" key="1">
    <source>
        <dbReference type="ARBA" id="ARBA00004651"/>
    </source>
</evidence>
<evidence type="ECO:0000256" key="4">
    <source>
        <dbReference type="ARBA" id="ARBA00022475"/>
    </source>
</evidence>
<dbReference type="InterPro" id="IPR050367">
    <property type="entry name" value="APC_superfamily"/>
</dbReference>
<evidence type="ECO:0000256" key="8">
    <source>
        <dbReference type="ARBA" id="ARBA00023136"/>
    </source>
</evidence>
<dbReference type="EMBL" id="JAKGSG010000029">
    <property type="protein sequence ID" value="MCF4121416.1"/>
    <property type="molecule type" value="Genomic_DNA"/>
</dbReference>
<comment type="subcellular location">
    <subcellularLocation>
        <location evidence="1">Cell membrane</location>
        <topology evidence="1">Multi-pass membrane protein</topology>
    </subcellularLocation>
</comment>
<dbReference type="InterPro" id="IPR002293">
    <property type="entry name" value="AA/rel_permease1"/>
</dbReference>
<dbReference type="GO" id="GO:0022857">
    <property type="term" value="F:transmembrane transporter activity"/>
    <property type="evidence" value="ECO:0007669"/>
    <property type="project" value="InterPro"/>
</dbReference>
<feature type="transmembrane region" description="Helical" evidence="9">
    <location>
        <begin position="133"/>
        <end position="150"/>
    </location>
</feature>
<accession>A0AA41QEY7</accession>
<evidence type="ECO:0000256" key="2">
    <source>
        <dbReference type="ARBA" id="ARBA00008220"/>
    </source>
</evidence>
<dbReference type="GO" id="GO:0005886">
    <property type="term" value="C:plasma membrane"/>
    <property type="evidence" value="ECO:0007669"/>
    <property type="project" value="UniProtKB-SubCell"/>
</dbReference>
<protein>
    <submittedName>
        <fullName evidence="10">Basic amino acid/polyamine antiporter</fullName>
    </submittedName>
</protein>
<dbReference type="Pfam" id="PF13520">
    <property type="entry name" value="AA_permease_2"/>
    <property type="match status" value="1"/>
</dbReference>
<feature type="transmembrane region" description="Helical" evidence="9">
    <location>
        <begin position="398"/>
        <end position="416"/>
    </location>
</feature>
<dbReference type="PANTHER" id="PTHR42770:SF4">
    <property type="entry name" value="ARGININE_ORNITHINE ANTIPORTER-RELATED"/>
    <property type="match status" value="1"/>
</dbReference>
<evidence type="ECO:0000256" key="5">
    <source>
        <dbReference type="ARBA" id="ARBA00022692"/>
    </source>
</evidence>
<dbReference type="PIRSF" id="PIRSF006060">
    <property type="entry name" value="AA_transporter"/>
    <property type="match status" value="1"/>
</dbReference>
<feature type="transmembrane region" description="Helical" evidence="9">
    <location>
        <begin position="46"/>
        <end position="67"/>
    </location>
</feature>
<keyword evidence="7 9" id="KW-1133">Transmembrane helix</keyword>
<evidence type="ECO:0000256" key="6">
    <source>
        <dbReference type="ARBA" id="ARBA00022970"/>
    </source>
</evidence>
<dbReference type="InterPro" id="IPR004754">
    <property type="entry name" value="Amino_acid_antiprt"/>
</dbReference>
<reference evidence="10" key="1">
    <citation type="submission" date="2022-01" db="EMBL/GenBank/DDBJ databases">
        <title>Antribacter sp. nov., isolated from Guizhou of China.</title>
        <authorList>
            <person name="Chengliang C."/>
            <person name="Ya Z."/>
        </authorList>
    </citation>
    <scope>NUCLEOTIDE SEQUENCE</scope>
    <source>
        <strain evidence="10">KLBMP 9083</strain>
    </source>
</reference>
<dbReference type="Proteomes" id="UP001165405">
    <property type="component" value="Unassembled WGS sequence"/>
</dbReference>
<keyword evidence="8 9" id="KW-0472">Membrane</keyword>
<comment type="similarity">
    <text evidence="2">Belongs to the amino acid-polyamine-organocation (APC) superfamily. Basic amino acid/polyamine antiporter (APA) (TC 2.A.3.2) family.</text>
</comment>
<feature type="transmembrane region" description="Helical" evidence="9">
    <location>
        <begin position="99"/>
        <end position="127"/>
    </location>
</feature>
<sequence>MSSAQTPVQERTAKIGVLTLTAMVVGSMVGAGVFSLPGRFAGETGVIGAIVSWVVAGLGMLMLAFVFQRLAVRKPRLDAGVYAYAKAGFGEYLGFFSAFGYWASACVGNVTYWILIMSTVGAAVPALGEGDTVVAFVASTVCVWGFYLLVRRGVKEAAAINRVVTVAKLVPIVVFILLALFLLDTDVFAANLDGSAGMGSLWEQVRGTMLATVFVFLGIEGASVYSRHARRREDVGRATVLGFLGVLAVFASVTIVSYGILPLDEIADLRQPSMAGVLEAAVGRWGAIFVSAGLIISVLGAYLAWTLMAAEVLYVAAKDRDMPRFLASTDARDVPGPALLLTTILIQIMLVVTTLSDDAFTFALDLTSALSLIPFLLAAGYALKLAVGRSGNDPAGPARDVVVAVLAVLYTAFLLVAAGPTFALLSLVIYAPATVLFAMTRREQGRAVFSRGELVIFVLSVIGAVAGIVALATGVITI</sequence>
<keyword evidence="5 9" id="KW-0812">Transmembrane</keyword>
<feature type="transmembrane region" description="Helical" evidence="9">
    <location>
        <begin position="238"/>
        <end position="261"/>
    </location>
</feature>
<dbReference type="AlphaFoldDB" id="A0AA41QEY7"/>
<evidence type="ECO:0000313" key="11">
    <source>
        <dbReference type="Proteomes" id="UP001165405"/>
    </source>
</evidence>
<keyword evidence="4" id="KW-1003">Cell membrane</keyword>
<evidence type="ECO:0000256" key="7">
    <source>
        <dbReference type="ARBA" id="ARBA00022989"/>
    </source>
</evidence>
<evidence type="ECO:0000256" key="9">
    <source>
        <dbReference type="SAM" id="Phobius"/>
    </source>
</evidence>
<dbReference type="NCBIfam" id="TIGR00905">
    <property type="entry name" value="2A0302"/>
    <property type="match status" value="1"/>
</dbReference>
<keyword evidence="11" id="KW-1185">Reference proteome</keyword>
<dbReference type="RefSeq" id="WP_236089212.1">
    <property type="nucleotide sequence ID" value="NZ_JAKGSG010000029.1"/>
</dbReference>
<feature type="transmembrane region" description="Helical" evidence="9">
    <location>
        <begin position="338"/>
        <end position="356"/>
    </location>
</feature>
<dbReference type="Gene3D" id="1.20.1740.10">
    <property type="entry name" value="Amino acid/polyamine transporter I"/>
    <property type="match status" value="1"/>
</dbReference>
<comment type="caution">
    <text evidence="10">The sequence shown here is derived from an EMBL/GenBank/DDBJ whole genome shotgun (WGS) entry which is preliminary data.</text>
</comment>
<keyword evidence="6" id="KW-0029">Amino-acid transport</keyword>
<evidence type="ECO:0000313" key="10">
    <source>
        <dbReference type="EMBL" id="MCF4121416.1"/>
    </source>
</evidence>
<dbReference type="PANTHER" id="PTHR42770">
    <property type="entry name" value="AMINO ACID TRANSPORTER-RELATED"/>
    <property type="match status" value="1"/>
</dbReference>